<dbReference type="OrthoDB" id="291792at2759"/>
<evidence type="ECO:0000313" key="2">
    <source>
        <dbReference type="Proteomes" id="UP000193560"/>
    </source>
</evidence>
<dbReference type="PANTHER" id="PTHR12459:SF15">
    <property type="entry name" value="TRANSMEMBRANE PROTEIN 135"/>
    <property type="match status" value="1"/>
</dbReference>
<evidence type="ECO:0000313" key="1">
    <source>
        <dbReference type="EMBL" id="ORZ14648.1"/>
    </source>
</evidence>
<sequence>MYVMVGFATPCVVRNMAGCERPWHYYLPGMMGGAMVLLEAPGRQLELGLYCFTRAMESWWRTMVKRGHFNNLPHGDVLVFMLSMGTLMTIYQNDKQTIASHYLSVMTRFFGNN</sequence>
<keyword evidence="2" id="KW-1185">Reference proteome</keyword>
<dbReference type="InterPro" id="IPR026749">
    <property type="entry name" value="Tmem135"/>
</dbReference>
<gene>
    <name evidence="1" type="ORF">BCR42DRAFT_55981</name>
</gene>
<organism evidence="1 2">
    <name type="scientific">Absidia repens</name>
    <dbReference type="NCBI Taxonomy" id="90262"/>
    <lineage>
        <taxon>Eukaryota</taxon>
        <taxon>Fungi</taxon>
        <taxon>Fungi incertae sedis</taxon>
        <taxon>Mucoromycota</taxon>
        <taxon>Mucoromycotina</taxon>
        <taxon>Mucoromycetes</taxon>
        <taxon>Mucorales</taxon>
        <taxon>Cunninghamellaceae</taxon>
        <taxon>Absidia</taxon>
    </lineage>
</organism>
<accession>A0A1X2IDW5</accession>
<name>A0A1X2IDW5_9FUNG</name>
<dbReference type="AlphaFoldDB" id="A0A1X2IDW5"/>
<evidence type="ECO:0008006" key="3">
    <source>
        <dbReference type="Google" id="ProtNLM"/>
    </source>
</evidence>
<comment type="caution">
    <text evidence="1">The sequence shown here is derived from an EMBL/GenBank/DDBJ whole genome shotgun (WGS) entry which is preliminary data.</text>
</comment>
<dbReference type="EMBL" id="MCGE01000014">
    <property type="protein sequence ID" value="ORZ14648.1"/>
    <property type="molecule type" value="Genomic_DNA"/>
</dbReference>
<dbReference type="PANTHER" id="PTHR12459">
    <property type="entry name" value="TRANSMEMBRANE PROTEIN 135-RELATED"/>
    <property type="match status" value="1"/>
</dbReference>
<protein>
    <recommendedName>
        <fullName evidence="3">Transmembrane protein 135 N-terminal domain-containing protein</fullName>
    </recommendedName>
</protein>
<proteinExistence type="predicted"/>
<dbReference type="Proteomes" id="UP000193560">
    <property type="component" value="Unassembled WGS sequence"/>
</dbReference>
<reference evidence="1 2" key="1">
    <citation type="submission" date="2016-07" db="EMBL/GenBank/DDBJ databases">
        <title>Pervasive Adenine N6-methylation of Active Genes in Fungi.</title>
        <authorList>
            <consortium name="DOE Joint Genome Institute"/>
            <person name="Mondo S.J."/>
            <person name="Dannebaum R.O."/>
            <person name="Kuo R.C."/>
            <person name="Labutti K."/>
            <person name="Haridas S."/>
            <person name="Kuo A."/>
            <person name="Salamov A."/>
            <person name="Ahrendt S.R."/>
            <person name="Lipzen A."/>
            <person name="Sullivan W."/>
            <person name="Andreopoulos W.B."/>
            <person name="Clum A."/>
            <person name="Lindquist E."/>
            <person name="Daum C."/>
            <person name="Ramamoorthy G.K."/>
            <person name="Gryganskyi A."/>
            <person name="Culley D."/>
            <person name="Magnuson J.K."/>
            <person name="James T.Y."/>
            <person name="O'Malley M.A."/>
            <person name="Stajich J.E."/>
            <person name="Spatafora J.W."/>
            <person name="Visel A."/>
            <person name="Grigoriev I.V."/>
        </authorList>
    </citation>
    <scope>NUCLEOTIDE SEQUENCE [LARGE SCALE GENOMIC DNA]</scope>
    <source>
        <strain evidence="1 2">NRRL 1336</strain>
    </source>
</reference>